<name>A0A934Q3P4_9BURK</name>
<dbReference type="InterPro" id="IPR025419">
    <property type="entry name" value="DUF4142"/>
</dbReference>
<accession>A0A934Q3P4</accession>
<reference evidence="2" key="1">
    <citation type="submission" date="2020-12" db="EMBL/GenBank/DDBJ databases">
        <title>Ramlibacter sp. nov., isolated from a freshwater alga, Cryptomonas.</title>
        <authorList>
            <person name="Kim H.M."/>
            <person name="Jeon C.O."/>
        </authorList>
    </citation>
    <scope>NUCLEOTIDE SEQUENCE</scope>
    <source>
        <strain evidence="2">CrO1</strain>
    </source>
</reference>
<feature type="domain" description="DUF4142" evidence="1">
    <location>
        <begin position="84"/>
        <end position="217"/>
    </location>
</feature>
<proteinExistence type="predicted"/>
<evidence type="ECO:0000313" key="2">
    <source>
        <dbReference type="EMBL" id="MBK0393996.1"/>
    </source>
</evidence>
<organism evidence="2 3">
    <name type="scientific">Ramlibacter algicola</name>
    <dbReference type="NCBI Taxonomy" id="2795217"/>
    <lineage>
        <taxon>Bacteria</taxon>
        <taxon>Pseudomonadati</taxon>
        <taxon>Pseudomonadota</taxon>
        <taxon>Betaproteobacteria</taxon>
        <taxon>Burkholderiales</taxon>
        <taxon>Comamonadaceae</taxon>
        <taxon>Ramlibacter</taxon>
    </lineage>
</organism>
<dbReference type="AlphaFoldDB" id="A0A934Q3P4"/>
<dbReference type="RefSeq" id="WP_200788955.1">
    <property type="nucleotide sequence ID" value="NZ_JAEDAO010000001.1"/>
</dbReference>
<protein>
    <submittedName>
        <fullName evidence="2">DUF4142 domain-containing protein</fullName>
    </submittedName>
</protein>
<dbReference type="EMBL" id="JAEDAO010000001">
    <property type="protein sequence ID" value="MBK0393996.1"/>
    <property type="molecule type" value="Genomic_DNA"/>
</dbReference>
<dbReference type="Pfam" id="PF13628">
    <property type="entry name" value="DUF4142"/>
    <property type="match status" value="1"/>
</dbReference>
<gene>
    <name evidence="2" type="ORF">I8E28_15450</name>
</gene>
<evidence type="ECO:0000259" key="1">
    <source>
        <dbReference type="Pfam" id="PF13628"/>
    </source>
</evidence>
<dbReference type="InterPro" id="IPR012347">
    <property type="entry name" value="Ferritin-like"/>
</dbReference>
<evidence type="ECO:0000313" key="3">
    <source>
        <dbReference type="Proteomes" id="UP000617041"/>
    </source>
</evidence>
<sequence length="230" mass="24782">MGKRAVGVVVAGLAVGALLVARAVRAQEPAPEPVAPLADPPKPAVAGRALAAASVPAVRRVPVISYAPEAAASASRLPPEERAARVFLRSVALAATIEAEASRMAIVRANAPAVRSFAIDLLQAHQAAEPELLRLLHSREMAPPLMDIGQRKALQRLAKASGAKFDREYLDLVLPRQARDEVEQYERALHAITDPVLRAWIERQLPLLREQLAMGDRLGPVKRTEAVARR</sequence>
<dbReference type="PANTHER" id="PTHR38593">
    <property type="entry name" value="BLR2558 PROTEIN"/>
    <property type="match status" value="1"/>
</dbReference>
<dbReference type="PANTHER" id="PTHR38593:SF1">
    <property type="entry name" value="BLR2558 PROTEIN"/>
    <property type="match status" value="1"/>
</dbReference>
<dbReference type="Proteomes" id="UP000617041">
    <property type="component" value="Unassembled WGS sequence"/>
</dbReference>
<dbReference type="Gene3D" id="1.20.1260.10">
    <property type="match status" value="1"/>
</dbReference>
<keyword evidence="3" id="KW-1185">Reference proteome</keyword>
<comment type="caution">
    <text evidence="2">The sequence shown here is derived from an EMBL/GenBank/DDBJ whole genome shotgun (WGS) entry which is preliminary data.</text>
</comment>